<evidence type="ECO:0000259" key="2">
    <source>
        <dbReference type="Pfam" id="PF07007"/>
    </source>
</evidence>
<keyword evidence="4" id="KW-1185">Reference proteome</keyword>
<evidence type="ECO:0000313" key="4">
    <source>
        <dbReference type="Proteomes" id="UP001333818"/>
    </source>
</evidence>
<name>A0AAW9Q2A6_9CYAN</name>
<dbReference type="RefSeq" id="WP_330485683.1">
    <property type="nucleotide sequence ID" value="NZ_JAZBJZ010000121.1"/>
</dbReference>
<comment type="caution">
    <text evidence="3">The sequence shown here is derived from an EMBL/GenBank/DDBJ whole genome shotgun (WGS) entry which is preliminary data.</text>
</comment>
<accession>A0AAW9Q2A6</accession>
<sequence length="76" mass="8263">MRSLTKTTAAIACLSAIACCFSMTEAVFAKDPQPNCQSAQTQLDLNICAGLAAKAADRNLNETYQRLKNKYRNCST</sequence>
<protein>
    <submittedName>
        <fullName evidence="3">Lysozyme inhibitor LprI family protein</fullName>
    </submittedName>
</protein>
<feature type="domain" description="Lysozyme inhibitor LprI-like N-terminal" evidence="2">
    <location>
        <begin position="36"/>
        <end position="71"/>
    </location>
</feature>
<feature type="chain" id="PRO_5043679040" evidence="1">
    <location>
        <begin position="30"/>
        <end position="76"/>
    </location>
</feature>
<organism evidence="3 4">
    <name type="scientific">Tumidithrix elongata BACA0141</name>
    <dbReference type="NCBI Taxonomy" id="2716417"/>
    <lineage>
        <taxon>Bacteria</taxon>
        <taxon>Bacillati</taxon>
        <taxon>Cyanobacteriota</taxon>
        <taxon>Cyanophyceae</taxon>
        <taxon>Pseudanabaenales</taxon>
        <taxon>Pseudanabaenaceae</taxon>
        <taxon>Tumidithrix</taxon>
        <taxon>Tumidithrix elongata</taxon>
    </lineage>
</organism>
<dbReference type="EMBL" id="JAZBJZ010000121">
    <property type="protein sequence ID" value="MEE3719246.1"/>
    <property type="molecule type" value="Genomic_DNA"/>
</dbReference>
<feature type="signal peptide" evidence="1">
    <location>
        <begin position="1"/>
        <end position="29"/>
    </location>
</feature>
<dbReference type="Pfam" id="PF07007">
    <property type="entry name" value="LprI"/>
    <property type="match status" value="1"/>
</dbReference>
<reference evidence="3" key="1">
    <citation type="submission" date="2024-01" db="EMBL/GenBank/DDBJ databases">
        <title>Bank of Algae and Cyanobacteria of the Azores (BACA) strain genomes.</title>
        <authorList>
            <person name="Luz R."/>
            <person name="Cordeiro R."/>
            <person name="Fonseca A."/>
            <person name="Goncalves V."/>
        </authorList>
    </citation>
    <scope>NUCLEOTIDE SEQUENCE</scope>
    <source>
        <strain evidence="3">BACA0141</strain>
    </source>
</reference>
<dbReference type="AlphaFoldDB" id="A0AAW9Q2A6"/>
<dbReference type="InterPro" id="IPR009739">
    <property type="entry name" value="LprI-like_N"/>
</dbReference>
<evidence type="ECO:0000313" key="3">
    <source>
        <dbReference type="EMBL" id="MEE3719246.1"/>
    </source>
</evidence>
<evidence type="ECO:0000256" key="1">
    <source>
        <dbReference type="SAM" id="SignalP"/>
    </source>
</evidence>
<dbReference type="Gene3D" id="1.20.1270.180">
    <property type="match status" value="1"/>
</dbReference>
<dbReference type="Proteomes" id="UP001333818">
    <property type="component" value="Unassembled WGS sequence"/>
</dbReference>
<keyword evidence="1" id="KW-0732">Signal</keyword>
<proteinExistence type="predicted"/>
<gene>
    <name evidence="3" type="ORF">V2H45_21100</name>
</gene>
<dbReference type="PROSITE" id="PS51257">
    <property type="entry name" value="PROKAR_LIPOPROTEIN"/>
    <property type="match status" value="1"/>
</dbReference>